<keyword evidence="2" id="KW-1003">Cell membrane</keyword>
<sequence>MSTSSKMLFRSYLALGAGVLFTGVSAVVIKMANAPGVVTTFYRMGIGALVLLIPFMLYWRKNRSLAPRGILFAVLSGICFGIDLALWSTAIMDTDTTLPTLAANLAPVWTGLGAMWLFKEHPRRGFWMGLVISLVGIVVMIAPDLHGNTIVLRSILFGLMAGMLYGIYYLTAQEGRTKMETLPFLFISTFTSSIVLLAATFITGNALTGYPAHTWWVFIFNGVVVHVVGWWLINFAQGYLRATVVAPTLLGQPIVTVIVAWLVLDERHTWWHFAGGVIVIGGIYLVHWARRAKKAS</sequence>
<keyword evidence="3 6" id="KW-0812">Transmembrane</keyword>
<evidence type="ECO:0000256" key="5">
    <source>
        <dbReference type="ARBA" id="ARBA00023136"/>
    </source>
</evidence>
<dbReference type="Proteomes" id="UP000249239">
    <property type="component" value="Unassembled WGS sequence"/>
</dbReference>
<keyword evidence="9" id="KW-1185">Reference proteome</keyword>
<comment type="caution">
    <text evidence="8">The sequence shown here is derived from an EMBL/GenBank/DDBJ whole genome shotgun (WGS) entry which is preliminary data.</text>
</comment>
<feature type="transmembrane region" description="Helical" evidence="6">
    <location>
        <begin position="71"/>
        <end position="92"/>
    </location>
</feature>
<dbReference type="Pfam" id="PF00892">
    <property type="entry name" value="EamA"/>
    <property type="match status" value="2"/>
</dbReference>
<feature type="transmembrane region" description="Helical" evidence="6">
    <location>
        <begin position="42"/>
        <end position="59"/>
    </location>
</feature>
<dbReference type="InterPro" id="IPR037185">
    <property type="entry name" value="EmrE-like"/>
</dbReference>
<dbReference type="InterPro" id="IPR050638">
    <property type="entry name" value="AA-Vitamin_Transporters"/>
</dbReference>
<dbReference type="Gene3D" id="1.10.3730.20">
    <property type="match status" value="1"/>
</dbReference>
<reference evidence="8 9" key="1">
    <citation type="submission" date="2018-06" db="EMBL/GenBank/DDBJ databases">
        <title>Genomic Encyclopedia of Archaeal and Bacterial Type Strains, Phase II (KMG-II): from individual species to whole genera.</title>
        <authorList>
            <person name="Goeker M."/>
        </authorList>
    </citation>
    <scope>NUCLEOTIDE SEQUENCE [LARGE SCALE GENOMIC DNA]</scope>
    <source>
        <strain evidence="8 9">DSM 6779</strain>
    </source>
</reference>
<evidence type="ECO:0000256" key="6">
    <source>
        <dbReference type="SAM" id="Phobius"/>
    </source>
</evidence>
<feature type="transmembrane region" description="Helical" evidence="6">
    <location>
        <begin position="182"/>
        <end position="202"/>
    </location>
</feature>
<evidence type="ECO:0000256" key="2">
    <source>
        <dbReference type="ARBA" id="ARBA00022475"/>
    </source>
</evidence>
<feature type="transmembrane region" description="Helical" evidence="6">
    <location>
        <begin position="270"/>
        <end position="289"/>
    </location>
</feature>
<organism evidence="8 9">
    <name type="scientific">Breznakibacter xylanolyticus</name>
    <dbReference type="NCBI Taxonomy" id="990"/>
    <lineage>
        <taxon>Bacteria</taxon>
        <taxon>Pseudomonadati</taxon>
        <taxon>Bacteroidota</taxon>
        <taxon>Bacteroidia</taxon>
        <taxon>Marinilabiliales</taxon>
        <taxon>Marinilabiliaceae</taxon>
        <taxon>Breznakibacter</taxon>
    </lineage>
</organism>
<accession>A0A2W7NIG8</accession>
<feature type="domain" description="EamA" evidence="7">
    <location>
        <begin position="154"/>
        <end position="286"/>
    </location>
</feature>
<feature type="transmembrane region" description="Helical" evidence="6">
    <location>
        <begin position="149"/>
        <end position="170"/>
    </location>
</feature>
<proteinExistence type="predicted"/>
<feature type="domain" description="EamA" evidence="7">
    <location>
        <begin position="13"/>
        <end position="141"/>
    </location>
</feature>
<dbReference type="AlphaFoldDB" id="A0A2W7NIG8"/>
<dbReference type="InterPro" id="IPR000620">
    <property type="entry name" value="EamA_dom"/>
</dbReference>
<evidence type="ECO:0000313" key="9">
    <source>
        <dbReference type="Proteomes" id="UP000249239"/>
    </source>
</evidence>
<feature type="transmembrane region" description="Helical" evidence="6">
    <location>
        <begin position="245"/>
        <end position="264"/>
    </location>
</feature>
<evidence type="ECO:0000256" key="3">
    <source>
        <dbReference type="ARBA" id="ARBA00022692"/>
    </source>
</evidence>
<feature type="transmembrane region" description="Helical" evidence="6">
    <location>
        <begin position="214"/>
        <end position="233"/>
    </location>
</feature>
<protein>
    <submittedName>
        <fullName evidence="8">Drug/metabolite transporter (DMT)-like permease</fullName>
    </submittedName>
</protein>
<evidence type="ECO:0000313" key="8">
    <source>
        <dbReference type="EMBL" id="PZX19253.1"/>
    </source>
</evidence>
<feature type="transmembrane region" description="Helical" evidence="6">
    <location>
        <begin position="125"/>
        <end position="143"/>
    </location>
</feature>
<dbReference type="RefSeq" id="WP_170124236.1">
    <property type="nucleotide sequence ID" value="NZ_QKZK01000005.1"/>
</dbReference>
<gene>
    <name evidence="8" type="ORF">LX69_00920</name>
</gene>
<evidence type="ECO:0000256" key="1">
    <source>
        <dbReference type="ARBA" id="ARBA00004651"/>
    </source>
</evidence>
<keyword evidence="4 6" id="KW-1133">Transmembrane helix</keyword>
<evidence type="ECO:0000256" key="4">
    <source>
        <dbReference type="ARBA" id="ARBA00022989"/>
    </source>
</evidence>
<feature type="transmembrane region" description="Helical" evidence="6">
    <location>
        <begin position="98"/>
        <end position="118"/>
    </location>
</feature>
<dbReference type="SUPFAM" id="SSF103481">
    <property type="entry name" value="Multidrug resistance efflux transporter EmrE"/>
    <property type="match status" value="2"/>
</dbReference>
<dbReference type="EMBL" id="QKZK01000005">
    <property type="protein sequence ID" value="PZX19253.1"/>
    <property type="molecule type" value="Genomic_DNA"/>
</dbReference>
<name>A0A2W7NIG8_9BACT</name>
<dbReference type="PANTHER" id="PTHR32322">
    <property type="entry name" value="INNER MEMBRANE TRANSPORTER"/>
    <property type="match status" value="1"/>
</dbReference>
<evidence type="ECO:0000259" key="7">
    <source>
        <dbReference type="Pfam" id="PF00892"/>
    </source>
</evidence>
<keyword evidence="5 6" id="KW-0472">Membrane</keyword>
<dbReference type="GO" id="GO:0005886">
    <property type="term" value="C:plasma membrane"/>
    <property type="evidence" value="ECO:0007669"/>
    <property type="project" value="UniProtKB-SubCell"/>
</dbReference>
<comment type="subcellular location">
    <subcellularLocation>
        <location evidence="1">Cell membrane</location>
        <topology evidence="1">Multi-pass membrane protein</topology>
    </subcellularLocation>
</comment>
<dbReference type="PANTHER" id="PTHR32322:SF18">
    <property type="entry name" value="S-ADENOSYLMETHIONINE_S-ADENOSYLHOMOCYSTEINE TRANSPORTER"/>
    <property type="match status" value="1"/>
</dbReference>